<keyword evidence="3 10" id="KW-0812">Transmembrane</keyword>
<gene>
    <name evidence="10" type="primary">murJ</name>
    <name evidence="12" type="ORF">CGL2_11277052</name>
</gene>
<dbReference type="Pfam" id="PF03023">
    <property type="entry name" value="MurJ"/>
    <property type="match status" value="1"/>
</dbReference>
<dbReference type="PRINTS" id="PR01806">
    <property type="entry name" value="VIRFACTRMVIN"/>
</dbReference>
<keyword evidence="6 10" id="KW-1133">Transmembrane helix</keyword>
<feature type="transmembrane region" description="Helical" evidence="10">
    <location>
        <begin position="335"/>
        <end position="357"/>
    </location>
</feature>
<dbReference type="CDD" id="cd13123">
    <property type="entry name" value="MATE_MurJ_like"/>
    <property type="match status" value="1"/>
</dbReference>
<protein>
    <recommendedName>
        <fullName evidence="10">Probable lipid II flippase MurJ</fullName>
    </recommendedName>
</protein>
<evidence type="ECO:0000256" key="11">
    <source>
        <dbReference type="PIRNR" id="PIRNR002869"/>
    </source>
</evidence>
<dbReference type="HAMAP" id="MF_02078">
    <property type="entry name" value="MurJ_MviN"/>
    <property type="match status" value="1"/>
</dbReference>
<dbReference type="PIRSF" id="PIRSF002869">
    <property type="entry name" value="MviN"/>
    <property type="match status" value="1"/>
</dbReference>
<evidence type="ECO:0000256" key="6">
    <source>
        <dbReference type="ARBA" id="ARBA00022989"/>
    </source>
</evidence>
<dbReference type="GO" id="GO:0034204">
    <property type="term" value="P:lipid translocation"/>
    <property type="evidence" value="ECO:0007669"/>
    <property type="project" value="TreeGrafter"/>
</dbReference>
<evidence type="ECO:0000256" key="10">
    <source>
        <dbReference type="HAMAP-Rule" id="MF_02078"/>
    </source>
</evidence>
<evidence type="ECO:0000256" key="7">
    <source>
        <dbReference type="ARBA" id="ARBA00023136"/>
    </source>
</evidence>
<evidence type="ECO:0000256" key="8">
    <source>
        <dbReference type="ARBA" id="ARBA00060041"/>
    </source>
</evidence>
<evidence type="ECO:0000256" key="1">
    <source>
        <dbReference type="ARBA" id="ARBA00004651"/>
    </source>
</evidence>
<reference evidence="12" key="2">
    <citation type="journal article" date="2008" name="PLoS Biol.">
        <title>Population genomic analysis of strain variation in Leptospirillum group II bacteria involved in acid mine drainage formation.</title>
        <authorList>
            <person name="Simmons S.L."/>
            <person name="Dibartolo G."/>
            <person name="Denef V.J."/>
            <person name="Goltsman D.S."/>
            <person name="Thelen M.P."/>
            <person name="Banfield J.F."/>
        </authorList>
    </citation>
    <scope>NUCLEOTIDE SEQUENCE [LARGE SCALE GENOMIC DNA]</scope>
</reference>
<evidence type="ECO:0000256" key="5">
    <source>
        <dbReference type="ARBA" id="ARBA00022984"/>
    </source>
</evidence>
<feature type="transmembrane region" description="Helical" evidence="10">
    <location>
        <begin position="175"/>
        <end position="195"/>
    </location>
</feature>
<evidence type="ECO:0000256" key="2">
    <source>
        <dbReference type="ARBA" id="ARBA00022475"/>
    </source>
</evidence>
<dbReference type="AlphaFoldDB" id="B6ALR0"/>
<dbReference type="GO" id="GO:0015648">
    <property type="term" value="F:lipid-linked peptidoglycan transporter activity"/>
    <property type="evidence" value="ECO:0007669"/>
    <property type="project" value="UniProtKB-UniRule"/>
</dbReference>
<feature type="transmembrane region" description="Helical" evidence="10">
    <location>
        <begin position="201"/>
        <end position="222"/>
    </location>
</feature>
<feature type="transmembrane region" description="Helical" evidence="10">
    <location>
        <begin position="465"/>
        <end position="485"/>
    </location>
</feature>
<feature type="transmembrane region" description="Helical" evidence="10">
    <location>
        <begin position="148"/>
        <end position="168"/>
    </location>
</feature>
<organism evidence="12">
    <name type="scientific">Leptospirillum sp. Group II '5-way CG'</name>
    <dbReference type="NCBI Taxonomy" id="419541"/>
    <lineage>
        <taxon>Bacteria</taxon>
        <taxon>Pseudomonadati</taxon>
        <taxon>Nitrospirota</taxon>
        <taxon>Nitrospiria</taxon>
        <taxon>Nitrospirales</taxon>
        <taxon>Nitrospiraceae</taxon>
        <taxon>Leptospirillum</taxon>
    </lineage>
</organism>
<comment type="subcellular location">
    <subcellularLocation>
        <location evidence="1 10">Cell membrane</location>
        <topology evidence="1 10">Multi-pass membrane protein</topology>
    </subcellularLocation>
</comment>
<dbReference type="EMBL" id="DS995259">
    <property type="protein sequence ID" value="EDZ39417.1"/>
    <property type="molecule type" value="Genomic_DNA"/>
</dbReference>
<dbReference type="InterPro" id="IPR051050">
    <property type="entry name" value="Lipid_II_flippase_MurJ/MviN"/>
</dbReference>
<keyword evidence="4 10" id="KW-0133">Cell shape</keyword>
<evidence type="ECO:0000313" key="12">
    <source>
        <dbReference type="EMBL" id="EDZ39417.1"/>
    </source>
</evidence>
<dbReference type="GO" id="GO:0008360">
    <property type="term" value="P:regulation of cell shape"/>
    <property type="evidence" value="ECO:0007669"/>
    <property type="project" value="UniProtKB-UniRule"/>
</dbReference>
<dbReference type="InterPro" id="IPR004268">
    <property type="entry name" value="MurJ"/>
</dbReference>
<dbReference type="NCBIfam" id="TIGR01695">
    <property type="entry name" value="murJ_mviN"/>
    <property type="match status" value="1"/>
</dbReference>
<keyword evidence="10 11" id="KW-0961">Cell wall biogenesis/degradation</keyword>
<dbReference type="UniPathway" id="UPA00219"/>
<accession>B6ALR0</accession>
<dbReference type="GO" id="GO:0071555">
    <property type="term" value="P:cell wall organization"/>
    <property type="evidence" value="ECO:0007669"/>
    <property type="project" value="UniProtKB-UniRule"/>
</dbReference>
<evidence type="ECO:0000256" key="3">
    <source>
        <dbReference type="ARBA" id="ARBA00022692"/>
    </source>
</evidence>
<feature type="transmembrane region" description="Helical" evidence="10">
    <location>
        <begin position="505"/>
        <end position="525"/>
    </location>
</feature>
<feature type="transmembrane region" description="Helical" evidence="10">
    <location>
        <begin position="377"/>
        <end position="399"/>
    </location>
</feature>
<keyword evidence="10 11" id="KW-0813">Transport</keyword>
<feature type="transmembrane region" description="Helical" evidence="10">
    <location>
        <begin position="406"/>
        <end position="425"/>
    </location>
</feature>
<keyword evidence="7 10" id="KW-0472">Membrane</keyword>
<feature type="transmembrane region" description="Helical" evidence="10">
    <location>
        <begin position="297"/>
        <end position="314"/>
    </location>
</feature>
<keyword evidence="5 10" id="KW-0573">Peptidoglycan synthesis</keyword>
<feature type="transmembrane region" description="Helical" evidence="10">
    <location>
        <begin position="431"/>
        <end position="453"/>
    </location>
</feature>
<name>B6ALR0_9BACT</name>
<evidence type="ECO:0000256" key="9">
    <source>
        <dbReference type="ARBA" id="ARBA00061532"/>
    </source>
</evidence>
<dbReference type="GO" id="GO:0009252">
    <property type="term" value="P:peptidoglycan biosynthetic process"/>
    <property type="evidence" value="ECO:0007669"/>
    <property type="project" value="UniProtKB-UniRule"/>
</dbReference>
<dbReference type="GO" id="GO:0005886">
    <property type="term" value="C:plasma membrane"/>
    <property type="evidence" value="ECO:0007669"/>
    <property type="project" value="UniProtKB-SubCell"/>
</dbReference>
<sequence>MELSENVKESTSSPDAAVHPIRKRMLSVSAATFLSRITGFVRDMLIAYGFGTGETSDLFYIGYRIPNMLRELFAEGTLSSAFIPELTRTLKEEGEERASRLMTAVSLLLCLILLVILVAGEVLAPVLFRILAPGYASNPDTRGVGVALIRLMFPFLLFISFSALAMGALNVQGRFFIPALSPVFFSAGLIAGVFFPSSLTGGHPVFGLAFGVLLGGLLQWVVQWGPLGKGRIHFLPSLGMREAWKDAGARKVLRLLLPSIGGLWVTQGNLLIATFFGSLMLSGTISALYYAMRLVQFPLGLIGAAIATVLLPVLSRQRLETGGTEQSIRTLADAYRLSLFFMLPASAGLVALGDPLIKLLFQHGSFAAQSTVMTREALWGYALGLWSFSGVRILVRVYYAHQDTRFPVWAAFWGLLTNLALSAALYRSIGILALAAGISVGSLVNQTIIFAGLKKYLTKTPWEIFGNTLPVLGASAVLYAGVRLFWQGVASVFPPQGSLWLAGEILPVIVLGLGLYLGITSLIGIREGVSIVREIRKIGKIGKKNPF</sequence>
<comment type="caution">
    <text evidence="10">Lacks conserved residue(s) required for the propagation of feature annotation.</text>
</comment>
<comment type="pathway">
    <text evidence="10">Cell wall biogenesis; peptidoglycan biosynthesis.</text>
</comment>
<dbReference type="PANTHER" id="PTHR47019:SF1">
    <property type="entry name" value="LIPID II FLIPPASE MURJ"/>
    <property type="match status" value="1"/>
</dbReference>
<comment type="similarity">
    <text evidence="9 10 11">Belongs to the MurJ/MviN family.</text>
</comment>
<dbReference type="PANTHER" id="PTHR47019">
    <property type="entry name" value="LIPID II FLIPPASE MURJ"/>
    <property type="match status" value="1"/>
</dbReference>
<feature type="transmembrane region" description="Helical" evidence="10">
    <location>
        <begin position="101"/>
        <end position="128"/>
    </location>
</feature>
<evidence type="ECO:0000256" key="4">
    <source>
        <dbReference type="ARBA" id="ARBA00022960"/>
    </source>
</evidence>
<proteinExistence type="inferred from homology"/>
<reference evidence="12" key="1">
    <citation type="journal article" date="2004" name="Nature">
        <title>Community structure and metabolism through reconstruction of microbial genomes from the environment.</title>
        <authorList>
            <person name="Tyson G.W."/>
            <person name="Chapman J."/>
            <person name="Hugenholtz P."/>
            <person name="Allen E.E."/>
            <person name="Ram R.J."/>
            <person name="Richardson P.M."/>
            <person name="Solovyev V.V."/>
            <person name="Rubin E.M."/>
            <person name="Rokhsar D.S."/>
            <person name="Banfield J.F."/>
        </authorList>
    </citation>
    <scope>NUCLEOTIDE SEQUENCE [LARGE SCALE GENOMIC DNA]</scope>
</reference>
<keyword evidence="2 10" id="KW-1003">Cell membrane</keyword>
<comment type="function">
    <text evidence="8 10 11">Involved in peptidoglycan biosynthesis. Transports lipid-linked peptidoglycan precursors from the inner to the outer leaflet of the cytoplasmic membrane.</text>
</comment>